<feature type="compositionally biased region" description="Low complexity" evidence="3">
    <location>
        <begin position="214"/>
        <end position="224"/>
    </location>
</feature>
<dbReference type="Proteomes" id="UP000311382">
    <property type="component" value="Unassembled WGS sequence"/>
</dbReference>
<accession>A0A5C5FV59</accession>
<feature type="region of interest" description="Disordered" evidence="3">
    <location>
        <begin position="209"/>
        <end position="236"/>
    </location>
</feature>
<comment type="caution">
    <text evidence="4">The sequence shown here is derived from an EMBL/GenBank/DDBJ whole genome shotgun (WGS) entry which is preliminary data.</text>
</comment>
<dbReference type="EMBL" id="SOZI01000072">
    <property type="protein sequence ID" value="TNY20229.1"/>
    <property type="molecule type" value="Genomic_DNA"/>
</dbReference>
<reference evidence="4 5" key="1">
    <citation type="submission" date="2019-03" db="EMBL/GenBank/DDBJ databases">
        <title>Rhodosporidium diobovatum UCD-FST 08-225 genome sequencing, assembly, and annotation.</title>
        <authorList>
            <person name="Fakankun I.U."/>
            <person name="Fristensky B."/>
            <person name="Levin D.B."/>
        </authorList>
    </citation>
    <scope>NUCLEOTIDE SEQUENCE [LARGE SCALE GENOMIC DNA]</scope>
    <source>
        <strain evidence="4 5">UCD-FST 08-225</strain>
    </source>
</reference>
<keyword evidence="5" id="KW-1185">Reference proteome</keyword>
<dbReference type="InterPro" id="IPR001680">
    <property type="entry name" value="WD40_rpt"/>
</dbReference>
<gene>
    <name evidence="4" type="ORF">DMC30DRAFT_352605</name>
</gene>
<dbReference type="OrthoDB" id="3367at2759"/>
<dbReference type="Pfam" id="PF00400">
    <property type="entry name" value="WD40"/>
    <property type="match status" value="3"/>
</dbReference>
<keyword evidence="2" id="KW-0677">Repeat</keyword>
<dbReference type="SMART" id="SM00320">
    <property type="entry name" value="WD40"/>
    <property type="match status" value="4"/>
</dbReference>
<evidence type="ECO:0000256" key="2">
    <source>
        <dbReference type="ARBA" id="ARBA00022737"/>
    </source>
</evidence>
<keyword evidence="1" id="KW-0853">WD repeat</keyword>
<evidence type="ECO:0000256" key="3">
    <source>
        <dbReference type="SAM" id="MobiDB-lite"/>
    </source>
</evidence>
<dbReference type="GO" id="GO:0032153">
    <property type="term" value="C:cell division site"/>
    <property type="evidence" value="ECO:0007669"/>
    <property type="project" value="TreeGrafter"/>
</dbReference>
<dbReference type="GO" id="GO:0051286">
    <property type="term" value="C:cell tip"/>
    <property type="evidence" value="ECO:0007669"/>
    <property type="project" value="TreeGrafter"/>
</dbReference>
<feature type="compositionally biased region" description="Basic residues" evidence="3">
    <location>
        <begin position="398"/>
        <end position="409"/>
    </location>
</feature>
<evidence type="ECO:0000256" key="1">
    <source>
        <dbReference type="ARBA" id="ARBA00022574"/>
    </source>
</evidence>
<feature type="region of interest" description="Disordered" evidence="3">
    <location>
        <begin position="398"/>
        <end position="445"/>
    </location>
</feature>
<dbReference type="SUPFAM" id="SSF50978">
    <property type="entry name" value="WD40 repeat-like"/>
    <property type="match status" value="1"/>
</dbReference>
<dbReference type="GO" id="GO:0045013">
    <property type="term" value="P:carbon catabolite repression of transcription"/>
    <property type="evidence" value="ECO:0007669"/>
    <property type="project" value="TreeGrafter"/>
</dbReference>
<name>A0A5C5FV59_9BASI</name>
<protein>
    <submittedName>
        <fullName evidence="4">WD40-repeat-containing domain protein</fullName>
    </submittedName>
</protein>
<proteinExistence type="predicted"/>
<dbReference type="AlphaFoldDB" id="A0A5C5FV59"/>
<dbReference type="InterPro" id="IPR015943">
    <property type="entry name" value="WD40/YVTN_repeat-like_dom_sf"/>
</dbReference>
<feature type="compositionally biased region" description="Gly residues" evidence="3">
    <location>
        <begin position="225"/>
        <end position="235"/>
    </location>
</feature>
<dbReference type="InterPro" id="IPR051362">
    <property type="entry name" value="WD_repeat_creC_regulators"/>
</dbReference>
<dbReference type="PANTHER" id="PTHR14107">
    <property type="entry name" value="WD REPEAT PROTEIN"/>
    <property type="match status" value="1"/>
</dbReference>
<dbReference type="PANTHER" id="PTHR14107:SF16">
    <property type="entry name" value="AT02583P"/>
    <property type="match status" value="1"/>
</dbReference>
<dbReference type="GO" id="GO:0005634">
    <property type="term" value="C:nucleus"/>
    <property type="evidence" value="ECO:0007669"/>
    <property type="project" value="TreeGrafter"/>
</dbReference>
<evidence type="ECO:0000313" key="5">
    <source>
        <dbReference type="Proteomes" id="UP000311382"/>
    </source>
</evidence>
<sequence length="516" mass="54880">MLGGLALAGDGVPTSRPARALKGSSSSFVRSWDGLPLSQVQMRGLGDANVGRDTIFGFQTIGKTLVMSEIAKGKDALARVIFASFPTCVDANQHTASGSQIDVLVGFATGDIIWLDPLTARYSRYNKSGCITSSPVTSILWLPPAPPTSPTSPAGDNGLTSPRSNLFVTSHADGSIVLWDKDKEDWNGFLAQPFPAPASVANTPGLGGGGFARGSEWSSSSEGGATRGEGGGGKVAAGQEDMVVSRPPTTADRKGQSTAKFNPVAHWRLSKKAITAFAFSPDLTLCAAVGDDGCLRIIDAVEEKLLDVFSSYFGALNCVAWSPDGRFVVTGGQDDLCTVYAPLEQHVVAHCQGHASWVKGVAWDAWRSEDRTLRFASVGEDCKLVLWDLSSASLTRPKAHAHPHVRRHSTSSQTSLHRRSISESGPHLPLDPSERAGPAFHPAPRRDDVSLLQPIMVKTLSTDLFSDVHILPEYLILGTRVGQVRQYDRPPTGDGSLTGLSSEFAASVVRIDARAR</sequence>
<dbReference type="Gene3D" id="2.130.10.10">
    <property type="entry name" value="YVTN repeat-like/Quinoprotein amine dehydrogenase"/>
    <property type="match status" value="1"/>
</dbReference>
<evidence type="ECO:0000313" key="4">
    <source>
        <dbReference type="EMBL" id="TNY20229.1"/>
    </source>
</evidence>
<dbReference type="InterPro" id="IPR036322">
    <property type="entry name" value="WD40_repeat_dom_sf"/>
</dbReference>
<organism evidence="4 5">
    <name type="scientific">Rhodotorula diobovata</name>
    <dbReference type="NCBI Taxonomy" id="5288"/>
    <lineage>
        <taxon>Eukaryota</taxon>
        <taxon>Fungi</taxon>
        <taxon>Dikarya</taxon>
        <taxon>Basidiomycota</taxon>
        <taxon>Pucciniomycotina</taxon>
        <taxon>Microbotryomycetes</taxon>
        <taxon>Sporidiobolales</taxon>
        <taxon>Sporidiobolaceae</taxon>
        <taxon>Rhodotorula</taxon>
    </lineage>
</organism>
<dbReference type="STRING" id="5288.A0A5C5FV59"/>